<name>G0MX58_CAEBE</name>
<evidence type="ECO:0000313" key="1">
    <source>
        <dbReference type="EMBL" id="EGT46747.1"/>
    </source>
</evidence>
<gene>
    <name evidence="1" type="ORF">CAEBREN_17662</name>
</gene>
<dbReference type="AlphaFoldDB" id="G0MX58"/>
<sequence>MGKPRNTLATKKQLERLFTKGETAEKAREKMMEKYKGFKLSMKFCNQFFIEFWKKQNDKVRLERVAKASLDQTLFKNNIIKLSFIPRMWRQQKPRIPTGITAPLYGSESKQKQLRKGAALKKRIWKKLKRRNLEKQAIESSVSDDMINEVISVAASVQAKRIFSQFRKRTSNQPVTQGVVVVNILSEDIHISFAGREVCRFRTLPYGCEYRTTERWQYKYHRTKHHLLALATLIELFKVKALNKTSLRFELGVGKNTYNAEETDGFSYDFMSSFVTSKALTNTSKTTMVILMDEADFALHDRIKNLMGYTNMWVRDRACVFGNVSSKIWRIVVQK</sequence>
<protein>
    <submittedName>
        <fullName evidence="1">Uncharacterized protein</fullName>
    </submittedName>
</protein>
<organism evidence="2">
    <name type="scientific">Caenorhabditis brenneri</name>
    <name type="common">Nematode worm</name>
    <dbReference type="NCBI Taxonomy" id="135651"/>
    <lineage>
        <taxon>Eukaryota</taxon>
        <taxon>Metazoa</taxon>
        <taxon>Ecdysozoa</taxon>
        <taxon>Nematoda</taxon>
        <taxon>Chromadorea</taxon>
        <taxon>Rhabditida</taxon>
        <taxon>Rhabditina</taxon>
        <taxon>Rhabditomorpha</taxon>
        <taxon>Rhabditoidea</taxon>
        <taxon>Rhabditidae</taxon>
        <taxon>Peloderinae</taxon>
        <taxon>Caenorhabditis</taxon>
    </lineage>
</organism>
<dbReference type="EMBL" id="GL379818">
    <property type="protein sequence ID" value="EGT46747.1"/>
    <property type="molecule type" value="Genomic_DNA"/>
</dbReference>
<reference evidence="2" key="1">
    <citation type="submission" date="2011-07" db="EMBL/GenBank/DDBJ databases">
        <authorList>
            <consortium name="Caenorhabditis brenneri Sequencing and Analysis Consortium"/>
            <person name="Wilson R.K."/>
        </authorList>
    </citation>
    <scope>NUCLEOTIDE SEQUENCE [LARGE SCALE GENOMIC DNA]</scope>
    <source>
        <strain evidence="2">PB2801</strain>
    </source>
</reference>
<accession>G0MX58</accession>
<dbReference type="Proteomes" id="UP000008068">
    <property type="component" value="Unassembled WGS sequence"/>
</dbReference>
<proteinExistence type="predicted"/>
<keyword evidence="2" id="KW-1185">Reference proteome</keyword>
<dbReference type="HOGENOM" id="CLU_795075_0_0_1"/>
<dbReference type="InParanoid" id="G0MX58"/>
<evidence type="ECO:0000313" key="2">
    <source>
        <dbReference type="Proteomes" id="UP000008068"/>
    </source>
</evidence>